<accession>A0ABW4Y583</accession>
<dbReference type="Proteomes" id="UP001597342">
    <property type="component" value="Unassembled WGS sequence"/>
</dbReference>
<sequence length="198" mass="22040">MNEFLGNIFTDGGELILDSLIDNEVVKEIPVIGSSINIIKGLKSIRDKIYLNKVKTFIEKLGDIDDQQKQKLIKESKKDLNSRVKFGEALYTSIEHSDSMVKVEYLAVAFEAFLSGDIESDDLRLICHSIKACFTDELVDIVECDQVKSDLKYLVPSGLAETVYGGITTHGMQSGPNYGLSPTAINLREAWRKYGNKG</sequence>
<comment type="caution">
    <text evidence="1">The sequence shown here is derived from an EMBL/GenBank/DDBJ whole genome shotgun (WGS) entry which is preliminary data.</text>
</comment>
<name>A0ABW4Y583_9FLAO</name>
<protein>
    <submittedName>
        <fullName evidence="1">Uncharacterized protein</fullName>
    </submittedName>
</protein>
<gene>
    <name evidence="1" type="ORF">ACFSJE_16105</name>
</gene>
<dbReference type="EMBL" id="JBHUHU010000005">
    <property type="protein sequence ID" value="MFD2101314.1"/>
    <property type="molecule type" value="Genomic_DNA"/>
</dbReference>
<reference evidence="2" key="1">
    <citation type="journal article" date="2019" name="Int. J. Syst. Evol. Microbiol.">
        <title>The Global Catalogue of Microorganisms (GCM) 10K type strain sequencing project: providing services to taxonomists for standard genome sequencing and annotation.</title>
        <authorList>
            <consortium name="The Broad Institute Genomics Platform"/>
            <consortium name="The Broad Institute Genome Sequencing Center for Infectious Disease"/>
            <person name="Wu L."/>
            <person name="Ma J."/>
        </authorList>
    </citation>
    <scope>NUCLEOTIDE SEQUENCE [LARGE SCALE GENOMIC DNA]</scope>
    <source>
        <strain evidence="2">JCM 3389</strain>
    </source>
</reference>
<evidence type="ECO:0000313" key="1">
    <source>
        <dbReference type="EMBL" id="MFD2101314.1"/>
    </source>
</evidence>
<keyword evidence="2" id="KW-1185">Reference proteome</keyword>
<evidence type="ECO:0000313" key="2">
    <source>
        <dbReference type="Proteomes" id="UP001597342"/>
    </source>
</evidence>
<proteinExistence type="predicted"/>
<dbReference type="RefSeq" id="WP_379831892.1">
    <property type="nucleotide sequence ID" value="NZ_JBHUHU010000005.1"/>
</dbReference>
<organism evidence="1 2">
    <name type="scientific">Flagellimonas iocasae</name>
    <dbReference type="NCBI Taxonomy" id="2055905"/>
    <lineage>
        <taxon>Bacteria</taxon>
        <taxon>Pseudomonadati</taxon>
        <taxon>Bacteroidota</taxon>
        <taxon>Flavobacteriia</taxon>
        <taxon>Flavobacteriales</taxon>
        <taxon>Flavobacteriaceae</taxon>
        <taxon>Flagellimonas</taxon>
    </lineage>
</organism>